<name>A0A0F9L0S2_9ZZZZ</name>
<gene>
    <name evidence="2" type="ORF">LCGC14_1571260</name>
</gene>
<keyword evidence="1" id="KW-0812">Transmembrane</keyword>
<evidence type="ECO:0000313" key="2">
    <source>
        <dbReference type="EMBL" id="KKM27778.1"/>
    </source>
</evidence>
<evidence type="ECO:0000256" key="1">
    <source>
        <dbReference type="SAM" id="Phobius"/>
    </source>
</evidence>
<keyword evidence="1" id="KW-1133">Transmembrane helix</keyword>
<dbReference type="AlphaFoldDB" id="A0A0F9L0S2"/>
<feature type="transmembrane region" description="Helical" evidence="1">
    <location>
        <begin position="34"/>
        <end position="55"/>
    </location>
</feature>
<keyword evidence="1" id="KW-0472">Membrane</keyword>
<comment type="caution">
    <text evidence="2">The sequence shown here is derived from an EMBL/GenBank/DDBJ whole genome shotgun (WGS) entry which is preliminary data.</text>
</comment>
<reference evidence="2" key="1">
    <citation type="journal article" date="2015" name="Nature">
        <title>Complex archaea that bridge the gap between prokaryotes and eukaryotes.</title>
        <authorList>
            <person name="Spang A."/>
            <person name="Saw J.H."/>
            <person name="Jorgensen S.L."/>
            <person name="Zaremba-Niedzwiedzka K."/>
            <person name="Martijn J."/>
            <person name="Lind A.E."/>
            <person name="van Eijk R."/>
            <person name="Schleper C."/>
            <person name="Guy L."/>
            <person name="Ettema T.J."/>
        </authorList>
    </citation>
    <scope>NUCLEOTIDE SEQUENCE</scope>
</reference>
<proteinExistence type="predicted"/>
<organism evidence="2">
    <name type="scientific">marine sediment metagenome</name>
    <dbReference type="NCBI Taxonomy" id="412755"/>
    <lineage>
        <taxon>unclassified sequences</taxon>
        <taxon>metagenomes</taxon>
        <taxon>ecological metagenomes</taxon>
    </lineage>
</organism>
<accession>A0A0F9L0S2</accession>
<dbReference type="EMBL" id="LAZR01012258">
    <property type="protein sequence ID" value="KKM27778.1"/>
    <property type="molecule type" value="Genomic_DNA"/>
</dbReference>
<feature type="transmembrane region" description="Helical" evidence="1">
    <location>
        <begin position="7"/>
        <end position="28"/>
    </location>
</feature>
<protein>
    <submittedName>
        <fullName evidence="2">Uncharacterized protein</fullName>
    </submittedName>
</protein>
<sequence>MKERIILGAYFGFMLLPYTLWNTVGFLFRDEYAFENLISLPLTFLAMWVIFIWMIEVSTK</sequence>